<dbReference type="CDD" id="cd06550">
    <property type="entry name" value="TM_ABC_iron-siderophores_like"/>
    <property type="match status" value="1"/>
</dbReference>
<evidence type="ECO:0000256" key="3">
    <source>
        <dbReference type="ARBA" id="ARBA00022448"/>
    </source>
</evidence>
<keyword evidence="5 8" id="KW-0812">Transmembrane</keyword>
<dbReference type="AlphaFoldDB" id="D3S0F1"/>
<evidence type="ECO:0000256" key="8">
    <source>
        <dbReference type="SAM" id="Phobius"/>
    </source>
</evidence>
<dbReference type="PaxDb" id="589924-Ferp_2083"/>
<reference evidence="10" key="1">
    <citation type="submission" date="2010-02" db="EMBL/GenBank/DDBJ databases">
        <title>Complete sequence of Ferroglobus placidus DSM 10642.</title>
        <authorList>
            <consortium name="US DOE Joint Genome Institute"/>
            <person name="Lucas S."/>
            <person name="Copeland A."/>
            <person name="Lapidus A."/>
            <person name="Cheng J.-F."/>
            <person name="Bruce D."/>
            <person name="Goodwin L."/>
            <person name="Pitluck S."/>
            <person name="Saunders E."/>
            <person name="Brettin T."/>
            <person name="Detter J.C."/>
            <person name="Han C."/>
            <person name="Tapia R."/>
            <person name="Larimer F."/>
            <person name="Land M."/>
            <person name="Hauser L."/>
            <person name="Kyrpides N."/>
            <person name="Ivanova N."/>
            <person name="Holmes D."/>
            <person name="Lovley D."/>
            <person name="Kyrpides N."/>
            <person name="Anderson I.J."/>
            <person name="Woyke T."/>
        </authorList>
    </citation>
    <scope>NUCLEOTIDE SEQUENCE [LARGE SCALE GENOMIC DNA]</scope>
    <source>
        <strain evidence="10">DSM 10642 / AEDII12DO</strain>
    </source>
</reference>
<dbReference type="KEGG" id="fpl:Ferp_2083"/>
<dbReference type="FunFam" id="1.10.3470.10:FF:000001">
    <property type="entry name" value="Vitamin B12 ABC transporter permease BtuC"/>
    <property type="match status" value="1"/>
</dbReference>
<feature type="transmembrane region" description="Helical" evidence="8">
    <location>
        <begin position="232"/>
        <end position="258"/>
    </location>
</feature>
<keyword evidence="6 8" id="KW-1133">Transmembrane helix</keyword>
<evidence type="ECO:0000256" key="4">
    <source>
        <dbReference type="ARBA" id="ARBA00022475"/>
    </source>
</evidence>
<keyword evidence="3" id="KW-0813">Transport</keyword>
<feature type="transmembrane region" description="Helical" evidence="8">
    <location>
        <begin position="300"/>
        <end position="319"/>
    </location>
</feature>
<evidence type="ECO:0000256" key="6">
    <source>
        <dbReference type="ARBA" id="ARBA00022989"/>
    </source>
</evidence>
<evidence type="ECO:0000256" key="2">
    <source>
        <dbReference type="ARBA" id="ARBA00007935"/>
    </source>
</evidence>
<dbReference type="PANTHER" id="PTHR30472:SF25">
    <property type="entry name" value="ABC TRANSPORTER PERMEASE PROTEIN MJ0876-RELATED"/>
    <property type="match status" value="1"/>
</dbReference>
<sequence>MKKLIASLTALNILVAVLCLTVGSSGIFGVDVFFRIVYGVAKESDVSIFFGVRLPRLILAMIVGAALSSSGCAMQALFRNPLAEPYVLGVASGASVGAAIVYVLGIATMSNILISAFVFALLTSFTVYKLGTLARFKDQNYAILLAGIAIATTLSGLTSLLIYFSAQSMHKVVFWIMGSFSNPRWEEVYFSLPIAFFGLLFLLFNSWNFNALLLGEEHAMAVGLNVENFRRYLIGVVSLLTASAVAVSGVIGFVGIIVPHTMRLMVGEDYRKLLPATILFSTVFMPLVDLASRISTAGEIPVGALTALLGGPFFLYLLWRR</sequence>
<dbReference type="PANTHER" id="PTHR30472">
    <property type="entry name" value="FERRIC ENTEROBACTIN TRANSPORT SYSTEM PERMEASE PROTEIN"/>
    <property type="match status" value="1"/>
</dbReference>
<evidence type="ECO:0000256" key="5">
    <source>
        <dbReference type="ARBA" id="ARBA00022692"/>
    </source>
</evidence>
<dbReference type="GO" id="GO:0005886">
    <property type="term" value="C:plasma membrane"/>
    <property type="evidence" value="ECO:0007669"/>
    <property type="project" value="UniProtKB-SubCell"/>
</dbReference>
<dbReference type="HOGENOM" id="CLU_013016_0_1_2"/>
<accession>D3S0F1</accession>
<feature type="transmembrane region" description="Helical" evidence="8">
    <location>
        <begin position="57"/>
        <end position="78"/>
    </location>
</feature>
<dbReference type="InterPro" id="IPR000522">
    <property type="entry name" value="ABC_transptr_permease_BtuC"/>
</dbReference>
<proteinExistence type="inferred from homology"/>
<name>D3S0F1_FERPA</name>
<keyword evidence="7 8" id="KW-0472">Membrane</keyword>
<protein>
    <submittedName>
        <fullName evidence="9">Transport system permease protein</fullName>
    </submittedName>
</protein>
<dbReference type="SUPFAM" id="SSF81345">
    <property type="entry name" value="ABC transporter involved in vitamin B12 uptake, BtuC"/>
    <property type="match status" value="1"/>
</dbReference>
<feature type="transmembrane region" description="Helical" evidence="8">
    <location>
        <begin position="187"/>
        <end position="207"/>
    </location>
</feature>
<dbReference type="Proteomes" id="UP000002613">
    <property type="component" value="Chromosome"/>
</dbReference>
<evidence type="ECO:0000256" key="7">
    <source>
        <dbReference type="ARBA" id="ARBA00023136"/>
    </source>
</evidence>
<dbReference type="STRING" id="589924.Ferp_2083"/>
<evidence type="ECO:0000313" key="9">
    <source>
        <dbReference type="EMBL" id="ADC66214.1"/>
    </source>
</evidence>
<dbReference type="Gene3D" id="1.10.3470.10">
    <property type="entry name" value="ABC transporter involved in vitamin B12 uptake, BtuC"/>
    <property type="match status" value="1"/>
</dbReference>
<keyword evidence="10" id="KW-1185">Reference proteome</keyword>
<dbReference type="InterPro" id="IPR037294">
    <property type="entry name" value="ABC_BtuC-like"/>
</dbReference>
<dbReference type="EMBL" id="CP001899">
    <property type="protein sequence ID" value="ADC66214.1"/>
    <property type="molecule type" value="Genomic_DNA"/>
</dbReference>
<organism evidence="9 10">
    <name type="scientific">Ferroglobus placidus (strain DSM 10642 / AEDII12DO)</name>
    <dbReference type="NCBI Taxonomy" id="589924"/>
    <lineage>
        <taxon>Archaea</taxon>
        <taxon>Methanobacteriati</taxon>
        <taxon>Methanobacteriota</taxon>
        <taxon>Archaeoglobi</taxon>
        <taxon>Archaeoglobales</taxon>
        <taxon>Archaeoglobaceae</taxon>
        <taxon>Ferroglobus</taxon>
    </lineage>
</organism>
<dbReference type="GO" id="GO:0022857">
    <property type="term" value="F:transmembrane transporter activity"/>
    <property type="evidence" value="ECO:0007669"/>
    <property type="project" value="InterPro"/>
</dbReference>
<evidence type="ECO:0000256" key="1">
    <source>
        <dbReference type="ARBA" id="ARBA00004651"/>
    </source>
</evidence>
<gene>
    <name evidence="9" type="ordered locus">Ferp_2083</name>
</gene>
<evidence type="ECO:0000313" key="10">
    <source>
        <dbReference type="Proteomes" id="UP000002613"/>
    </source>
</evidence>
<reference evidence="9 10" key="2">
    <citation type="journal article" date="2011" name="Stand. Genomic Sci.">
        <title>Complete genome sequence of Ferroglobus placidus AEDII12DO.</title>
        <authorList>
            <person name="Anderson I."/>
            <person name="Risso C."/>
            <person name="Holmes D."/>
            <person name="Lucas S."/>
            <person name="Copeland A."/>
            <person name="Lapidus A."/>
            <person name="Cheng J.F."/>
            <person name="Bruce D."/>
            <person name="Goodwin L."/>
            <person name="Pitluck S."/>
            <person name="Saunders E."/>
            <person name="Brettin T."/>
            <person name="Detter J.C."/>
            <person name="Han C."/>
            <person name="Tapia R."/>
            <person name="Larimer F."/>
            <person name="Land M."/>
            <person name="Hauser L."/>
            <person name="Woyke T."/>
            <person name="Lovley D."/>
            <person name="Kyrpides N."/>
            <person name="Ivanova N."/>
        </authorList>
    </citation>
    <scope>NUCLEOTIDE SEQUENCE [LARGE SCALE GENOMIC DNA]</scope>
    <source>
        <strain evidence="10">DSM 10642 / AEDII12DO</strain>
    </source>
</reference>
<comment type="similarity">
    <text evidence="2">Belongs to the binding-protein-dependent transport system permease family. FecCD subfamily.</text>
</comment>
<keyword evidence="4" id="KW-1003">Cell membrane</keyword>
<feature type="transmembrane region" description="Helical" evidence="8">
    <location>
        <begin position="142"/>
        <end position="166"/>
    </location>
</feature>
<dbReference type="GeneID" id="8779618"/>
<dbReference type="RefSeq" id="WP_012966553.1">
    <property type="nucleotide sequence ID" value="NC_013849.1"/>
</dbReference>
<comment type="subcellular location">
    <subcellularLocation>
        <location evidence="1">Cell membrane</location>
        <topology evidence="1">Multi-pass membrane protein</topology>
    </subcellularLocation>
</comment>
<dbReference type="eggNOG" id="arCOG01007">
    <property type="taxonomic scope" value="Archaea"/>
</dbReference>
<dbReference type="Pfam" id="PF01032">
    <property type="entry name" value="FecCD"/>
    <property type="match status" value="1"/>
</dbReference>